<name>A0ABT2HLC9_9MICO</name>
<feature type="region of interest" description="Disordered" evidence="1">
    <location>
        <begin position="25"/>
        <end position="57"/>
    </location>
</feature>
<reference evidence="2 3" key="1">
    <citation type="submission" date="2022-08" db="EMBL/GenBank/DDBJ databases">
        <title>Taxonomy of Curtobacterium flaccumfaciens.</title>
        <authorList>
            <person name="Osdaghi E."/>
            <person name="Taghavi S.M."/>
            <person name="Hamidizade M."/>
            <person name="Abachi H."/>
            <person name="Fazliarab A."/>
            <person name="Baeyen S."/>
            <person name="Portier P."/>
            <person name="Van Vaerenbergh J."/>
            <person name="Jacques M.-A."/>
        </authorList>
    </citation>
    <scope>NUCLEOTIDE SEQUENCE [LARGE SCALE GENOMIC DNA]</scope>
    <source>
        <strain evidence="2 3">LMG8786T</strain>
    </source>
</reference>
<proteinExistence type="predicted"/>
<evidence type="ECO:0000313" key="2">
    <source>
        <dbReference type="EMBL" id="MCS6524083.1"/>
    </source>
</evidence>
<dbReference type="GeneID" id="95325703"/>
<evidence type="ECO:0000313" key="3">
    <source>
        <dbReference type="Proteomes" id="UP001652264"/>
    </source>
</evidence>
<dbReference type="RefSeq" id="WP_141862826.1">
    <property type="nucleotide sequence ID" value="NZ_BMNV01000012.1"/>
</dbReference>
<protein>
    <submittedName>
        <fullName evidence="2">Uncharacterized protein</fullName>
    </submittedName>
</protein>
<dbReference type="EMBL" id="JANVAD010000010">
    <property type="protein sequence ID" value="MCS6524083.1"/>
    <property type="molecule type" value="Genomic_DNA"/>
</dbReference>
<keyword evidence="3" id="KW-1185">Reference proteome</keyword>
<accession>A0ABT2HLC9</accession>
<organism evidence="2 3">
    <name type="scientific">Curtobacterium citreum</name>
    <dbReference type="NCBI Taxonomy" id="2036"/>
    <lineage>
        <taxon>Bacteria</taxon>
        <taxon>Bacillati</taxon>
        <taxon>Actinomycetota</taxon>
        <taxon>Actinomycetes</taxon>
        <taxon>Micrococcales</taxon>
        <taxon>Microbacteriaceae</taxon>
        <taxon>Curtobacterium</taxon>
    </lineage>
</organism>
<sequence length="116" mass="13051">MYAGQAQNIWVFEPGRGDRWAQTGRLSWSHGQDPTDPDFDATAFGTDGVPGDDEKLSVDDHNVHTKEMRGYLDPDTESLYNIGQATTGHPEAMTKHEPKGMTWYEKTVLKQMQQVP</sequence>
<dbReference type="Proteomes" id="UP001652264">
    <property type="component" value="Unassembled WGS sequence"/>
</dbReference>
<comment type="caution">
    <text evidence="2">The sequence shown here is derived from an EMBL/GenBank/DDBJ whole genome shotgun (WGS) entry which is preliminary data.</text>
</comment>
<gene>
    <name evidence="2" type="ORF">NYQ28_16055</name>
</gene>
<evidence type="ECO:0000256" key="1">
    <source>
        <dbReference type="SAM" id="MobiDB-lite"/>
    </source>
</evidence>